<feature type="chain" id="PRO_5043034957" evidence="2">
    <location>
        <begin position="23"/>
        <end position="304"/>
    </location>
</feature>
<evidence type="ECO:0000313" key="4">
    <source>
        <dbReference type="Proteomes" id="UP001359559"/>
    </source>
</evidence>
<gene>
    <name evidence="3" type="ORF">RJT34_27179</name>
</gene>
<dbReference type="AlphaFoldDB" id="A0AAN9I9K1"/>
<protein>
    <submittedName>
        <fullName evidence="3">Uncharacterized protein</fullName>
    </submittedName>
</protein>
<feature type="region of interest" description="Disordered" evidence="1">
    <location>
        <begin position="62"/>
        <end position="85"/>
    </location>
</feature>
<feature type="compositionally biased region" description="Polar residues" evidence="1">
    <location>
        <begin position="100"/>
        <end position="110"/>
    </location>
</feature>
<feature type="signal peptide" evidence="2">
    <location>
        <begin position="1"/>
        <end position="22"/>
    </location>
</feature>
<name>A0AAN9I9K1_CLITE</name>
<sequence length="304" mass="33591">MEIFKVYLVSVVSFLFLSLVASDRVTTYSIKTSFPSNPNLEVSTHSVDSFVDGSSSSFYNIDRVVPSGPNEQQSPDPIPPPPFMDQSSKVLNFNRNINRLVPSSPNQQESPDPVHPIDQLSAPKDFSSDSFMFSEHRGKKATSTQVLEIKSCCSSSVHYVEFALQYRLGCCLPAHSQEFKHSSYGSNTTHQGLEVLSNEKGGPEHPELDIPGLDYKQLDLKCIQNIRSSPTSSANSNASLEASMMPSHSFSSNQLLAKRKLFAESQIGRSNFEKLLVPKLPQLPGIGPFRVVLENVKDKVLLLI</sequence>
<organism evidence="3 4">
    <name type="scientific">Clitoria ternatea</name>
    <name type="common">Butterfly pea</name>
    <dbReference type="NCBI Taxonomy" id="43366"/>
    <lineage>
        <taxon>Eukaryota</taxon>
        <taxon>Viridiplantae</taxon>
        <taxon>Streptophyta</taxon>
        <taxon>Embryophyta</taxon>
        <taxon>Tracheophyta</taxon>
        <taxon>Spermatophyta</taxon>
        <taxon>Magnoliopsida</taxon>
        <taxon>eudicotyledons</taxon>
        <taxon>Gunneridae</taxon>
        <taxon>Pentapetalae</taxon>
        <taxon>rosids</taxon>
        <taxon>fabids</taxon>
        <taxon>Fabales</taxon>
        <taxon>Fabaceae</taxon>
        <taxon>Papilionoideae</taxon>
        <taxon>50 kb inversion clade</taxon>
        <taxon>NPAAA clade</taxon>
        <taxon>indigoferoid/millettioid clade</taxon>
        <taxon>Phaseoleae</taxon>
        <taxon>Clitoria</taxon>
    </lineage>
</organism>
<evidence type="ECO:0000256" key="2">
    <source>
        <dbReference type="SAM" id="SignalP"/>
    </source>
</evidence>
<keyword evidence="2" id="KW-0732">Signal</keyword>
<keyword evidence="4" id="KW-1185">Reference proteome</keyword>
<reference evidence="3 4" key="1">
    <citation type="submission" date="2024-01" db="EMBL/GenBank/DDBJ databases">
        <title>The genomes of 5 underutilized Papilionoideae crops provide insights into root nodulation and disease resistance.</title>
        <authorList>
            <person name="Yuan L."/>
        </authorList>
    </citation>
    <scope>NUCLEOTIDE SEQUENCE [LARGE SCALE GENOMIC DNA]</scope>
    <source>
        <strain evidence="3">LY-2023</strain>
        <tissue evidence="3">Leaf</tissue>
    </source>
</reference>
<comment type="caution">
    <text evidence="3">The sequence shown here is derived from an EMBL/GenBank/DDBJ whole genome shotgun (WGS) entry which is preliminary data.</text>
</comment>
<evidence type="ECO:0000256" key="1">
    <source>
        <dbReference type="SAM" id="MobiDB-lite"/>
    </source>
</evidence>
<dbReference type="EMBL" id="JAYKXN010000007">
    <property type="protein sequence ID" value="KAK7271357.1"/>
    <property type="molecule type" value="Genomic_DNA"/>
</dbReference>
<proteinExistence type="predicted"/>
<evidence type="ECO:0000313" key="3">
    <source>
        <dbReference type="EMBL" id="KAK7271357.1"/>
    </source>
</evidence>
<accession>A0AAN9I9K1</accession>
<feature type="region of interest" description="Disordered" evidence="1">
    <location>
        <begin position="100"/>
        <end position="121"/>
    </location>
</feature>
<dbReference type="Proteomes" id="UP001359559">
    <property type="component" value="Unassembled WGS sequence"/>
</dbReference>
<dbReference type="PANTHER" id="PTHR37380:SF1">
    <property type="entry name" value="CLE FAMILY OSCLE501 PROTEIN"/>
    <property type="match status" value="1"/>
</dbReference>
<dbReference type="PANTHER" id="PTHR37380">
    <property type="entry name" value="CLE FAMILY OSCLE501 PROTEIN"/>
    <property type="match status" value="1"/>
</dbReference>